<evidence type="ECO:0000256" key="10">
    <source>
        <dbReference type="SAM" id="MobiDB-lite"/>
    </source>
</evidence>
<dbReference type="InterPro" id="IPR012198">
    <property type="entry name" value="cAMP_dep_PK_reg_su"/>
</dbReference>
<dbReference type="CDD" id="cd00038">
    <property type="entry name" value="CAP_ED"/>
    <property type="match status" value="2"/>
</dbReference>
<evidence type="ECO:0000256" key="9">
    <source>
        <dbReference type="PIRSR" id="PIRSR000548-1"/>
    </source>
</evidence>
<evidence type="ECO:0000313" key="12">
    <source>
        <dbReference type="EMBL" id="CCG83066.1"/>
    </source>
</evidence>
<sequence>MVASHTDLLNELNKEVIKNNPTDILQFCATFFQRKLEQERASNRLTLNNNTDSLSRSAPTEPGSPGGGLFNSNSFGGGSVPRSPSPGSSGPKLASTNYSFPSPRAEGSSFEQVSRGRTTQNVPASSESYPQNYNANRRTSVSAESMLPSADNTYQKVVIPKSEKQYARIDKSISRNLLFKNLDEEQLKDVLDAMSEKKISTVGSVIIRQGDVGDFFYVVESGLFEIFVQAADGTDDSGGRGYGKKVAEAVEGGSFGELALMYNAPRAATVVSKSVDCVVWALDRITFRRILMENTSRKRRMYEQFLETVHVLSSLDLSERQKIADSLDTCVFDKGAVVIRQGDVGEQFFMIESGEADVVKDGEGVIAHLSKGDYFGESALINDAPRNATIQAASRLKVATLGKRAFVRLLGPVLDDMKRDHYSQ</sequence>
<dbReference type="GO" id="GO:0033554">
    <property type="term" value="P:cellular response to stress"/>
    <property type="evidence" value="ECO:0007669"/>
    <property type="project" value="UniProtKB-ARBA"/>
</dbReference>
<dbReference type="Proteomes" id="UP000013776">
    <property type="component" value="Unassembled WGS sequence"/>
</dbReference>
<keyword evidence="7 8" id="KW-0114">cAMP</keyword>
<evidence type="ECO:0000313" key="13">
    <source>
        <dbReference type="Proteomes" id="UP000013776"/>
    </source>
</evidence>
<feature type="binding site" evidence="9">
    <location>
        <position position="257"/>
    </location>
    <ligand>
        <name>3',5'-cyclic AMP</name>
        <dbReference type="ChEBI" id="CHEBI:58165"/>
        <label>1</label>
    </ligand>
</feature>
<dbReference type="SUPFAM" id="SSF47391">
    <property type="entry name" value="Dimerization-anchoring domain of cAMP-dependent PK regulatory subunit"/>
    <property type="match status" value="1"/>
</dbReference>
<organism evidence="12 13">
    <name type="scientific">Taphrina deformans (strain PYCC 5710 / ATCC 11124 / CBS 356.35 / IMI 108563 / JCM 9778 / NBRC 8474)</name>
    <name type="common">Peach leaf curl fungus</name>
    <name type="synonym">Lalaria deformans</name>
    <dbReference type="NCBI Taxonomy" id="1097556"/>
    <lineage>
        <taxon>Eukaryota</taxon>
        <taxon>Fungi</taxon>
        <taxon>Dikarya</taxon>
        <taxon>Ascomycota</taxon>
        <taxon>Taphrinomycotina</taxon>
        <taxon>Taphrinomycetes</taxon>
        <taxon>Taphrinales</taxon>
        <taxon>Taphrinaceae</taxon>
        <taxon>Taphrina</taxon>
    </lineage>
</organism>
<dbReference type="Gene3D" id="1.20.890.10">
    <property type="entry name" value="cAMP-dependent protein kinase regulatory subunit, dimerization-anchoring domain"/>
    <property type="match status" value="1"/>
</dbReference>
<dbReference type="GO" id="GO:0005829">
    <property type="term" value="C:cytosol"/>
    <property type="evidence" value="ECO:0007669"/>
    <property type="project" value="TreeGrafter"/>
</dbReference>
<dbReference type="PROSITE" id="PS00889">
    <property type="entry name" value="CNMP_BINDING_2"/>
    <property type="match status" value="1"/>
</dbReference>
<dbReference type="InterPro" id="IPR050503">
    <property type="entry name" value="cAMP-dep_PK_reg_su-like"/>
</dbReference>
<keyword evidence="4 8" id="KW-0116">cAMP-binding</keyword>
<evidence type="ECO:0000256" key="8">
    <source>
        <dbReference type="PIRNR" id="PIRNR000548"/>
    </source>
</evidence>
<dbReference type="OrthoDB" id="417078at2759"/>
<evidence type="ECO:0000256" key="5">
    <source>
        <dbReference type="ARBA" id="ARBA00022737"/>
    </source>
</evidence>
<evidence type="ECO:0000256" key="6">
    <source>
        <dbReference type="ARBA" id="ARBA00022741"/>
    </source>
</evidence>
<feature type="compositionally biased region" description="Polar residues" evidence="10">
    <location>
        <begin position="109"/>
        <end position="143"/>
    </location>
</feature>
<comment type="caution">
    <text evidence="12">The sequence shown here is derived from an EMBL/GenBank/DDBJ whole genome shotgun (WGS) entry which is preliminary data.</text>
</comment>
<feature type="binding site" evidence="9">
    <location>
        <position position="386"/>
    </location>
    <ligand>
        <name>3',5'-cyclic AMP</name>
        <dbReference type="ChEBI" id="CHEBI:58165"/>
        <label>2</label>
    </ligand>
</feature>
<feature type="domain" description="Cyclic nucleotide-binding" evidence="11">
    <location>
        <begin position="178"/>
        <end position="308"/>
    </location>
</feature>
<reference evidence="12 13" key="1">
    <citation type="journal article" date="2013" name="MBio">
        <title>Genome sequencing of the plant pathogen Taphrina deformans, the causal agent of peach leaf curl.</title>
        <authorList>
            <person name="Cisse O.H."/>
            <person name="Almeida J.M.G.C.F."/>
            <person name="Fonseca A."/>
            <person name="Kumar A.A."/>
            <person name="Salojaervi J."/>
            <person name="Overmyer K."/>
            <person name="Hauser P.M."/>
            <person name="Pagni M."/>
        </authorList>
    </citation>
    <scope>NUCLEOTIDE SEQUENCE [LARGE SCALE GENOMIC DNA]</scope>
    <source>
        <strain evidence="13">PYCC 5710 / ATCC 11124 / CBS 356.35 / IMI 108563 / JCM 9778 / NBRC 8474</strain>
    </source>
</reference>
<evidence type="ECO:0000256" key="4">
    <source>
        <dbReference type="ARBA" id="ARBA00022566"/>
    </source>
</evidence>
<keyword evidence="13" id="KW-1185">Reference proteome</keyword>
<dbReference type="PRINTS" id="PR00103">
    <property type="entry name" value="CAMPKINASE"/>
</dbReference>
<feature type="compositionally biased region" description="Gly residues" evidence="10">
    <location>
        <begin position="64"/>
        <end position="79"/>
    </location>
</feature>
<dbReference type="PANTHER" id="PTHR11635:SF152">
    <property type="entry name" value="CAMP-DEPENDENT PROTEIN KINASE TYPE I REGULATORY SUBUNIT-RELATED"/>
    <property type="match status" value="1"/>
</dbReference>
<proteinExistence type="inferred from homology"/>
<dbReference type="SMART" id="SM00100">
    <property type="entry name" value="cNMP"/>
    <property type="match status" value="2"/>
</dbReference>
<evidence type="ECO:0000256" key="2">
    <source>
        <dbReference type="ARBA" id="ARBA00020355"/>
    </source>
</evidence>
<feature type="compositionally biased region" description="Polar residues" evidence="10">
    <location>
        <begin position="43"/>
        <end position="58"/>
    </location>
</feature>
<protein>
    <recommendedName>
        <fullName evidence="2 8">cAMP-dependent protein kinase regulatory subunit</fullName>
    </recommendedName>
</protein>
<dbReference type="EMBL" id="CAHR02000119">
    <property type="protein sequence ID" value="CCG83066.1"/>
    <property type="molecule type" value="Genomic_DNA"/>
</dbReference>
<evidence type="ECO:0000259" key="11">
    <source>
        <dbReference type="PROSITE" id="PS50042"/>
    </source>
</evidence>
<dbReference type="PROSITE" id="PS00888">
    <property type="entry name" value="CNMP_BINDING_1"/>
    <property type="match status" value="2"/>
</dbReference>
<dbReference type="GO" id="GO:0005952">
    <property type="term" value="C:cAMP-dependent protein kinase complex"/>
    <property type="evidence" value="ECO:0007669"/>
    <property type="project" value="InterPro"/>
</dbReference>
<dbReference type="STRING" id="1097556.R4XF22"/>
<dbReference type="PROSITE" id="PS50042">
    <property type="entry name" value="CNMP_BINDING_3"/>
    <property type="match status" value="2"/>
</dbReference>
<dbReference type="Pfam" id="PF02197">
    <property type="entry name" value="RIIa"/>
    <property type="match status" value="1"/>
</dbReference>
<dbReference type="InterPro" id="IPR014710">
    <property type="entry name" value="RmlC-like_jellyroll"/>
</dbReference>
<dbReference type="eggNOG" id="KOG1113">
    <property type="taxonomic scope" value="Eukaryota"/>
</dbReference>
<dbReference type="Gene3D" id="2.60.120.10">
    <property type="entry name" value="Jelly Rolls"/>
    <property type="match status" value="2"/>
</dbReference>
<dbReference type="CDD" id="cd12098">
    <property type="entry name" value="DD_R_ScPKA-like"/>
    <property type="match status" value="1"/>
</dbReference>
<evidence type="ECO:0000256" key="1">
    <source>
        <dbReference type="ARBA" id="ARBA00005753"/>
    </source>
</evidence>
<comment type="similarity">
    <text evidence="1 8">Belongs to the cAMP-dependent kinase regulatory chain family.</text>
</comment>
<feature type="compositionally biased region" description="Low complexity" evidence="10">
    <location>
        <begin position="80"/>
        <end position="91"/>
    </location>
</feature>
<dbReference type="InterPro" id="IPR018490">
    <property type="entry name" value="cNMP-bd_dom_sf"/>
</dbReference>
<keyword evidence="5" id="KW-0677">Repeat</keyword>
<accession>R4XF22</accession>
<dbReference type="SMART" id="SM00394">
    <property type="entry name" value="RIIa"/>
    <property type="match status" value="1"/>
</dbReference>
<dbReference type="Pfam" id="PF00027">
    <property type="entry name" value="cNMP_binding"/>
    <property type="match status" value="2"/>
</dbReference>
<dbReference type="PIRSF" id="PIRSF000548">
    <property type="entry name" value="PK_regulatory"/>
    <property type="match status" value="1"/>
</dbReference>
<name>R4XF22_TAPDE</name>
<dbReference type="InterPro" id="IPR000595">
    <property type="entry name" value="cNMP-bd_dom"/>
</dbReference>
<evidence type="ECO:0000256" key="7">
    <source>
        <dbReference type="ARBA" id="ARBA00023149"/>
    </source>
</evidence>
<comment type="subunit">
    <text evidence="8">Tetramer, composed of 2 regulatory (R) and 2 catalytic (C) subunits. In the presence of cAMP it dissociates into 2 active monomeric C subunits and an R dimer.</text>
</comment>
<gene>
    <name evidence="12" type="ORF">TAPDE_003246</name>
</gene>
<dbReference type="GO" id="GO:0004862">
    <property type="term" value="F:cAMP-dependent protein kinase inhibitor activity"/>
    <property type="evidence" value="ECO:0007669"/>
    <property type="project" value="TreeGrafter"/>
</dbReference>
<dbReference type="SUPFAM" id="SSF51206">
    <property type="entry name" value="cAMP-binding domain-like"/>
    <property type="match status" value="2"/>
</dbReference>
<dbReference type="AlphaFoldDB" id="R4XF22"/>
<dbReference type="VEuPathDB" id="FungiDB:TAPDE_003246"/>
<dbReference type="GO" id="GO:0005634">
    <property type="term" value="C:nucleus"/>
    <property type="evidence" value="ECO:0007669"/>
    <property type="project" value="TreeGrafter"/>
</dbReference>
<keyword evidence="3" id="KW-0597">Phosphoprotein</keyword>
<evidence type="ECO:0000256" key="3">
    <source>
        <dbReference type="ARBA" id="ARBA00022553"/>
    </source>
</evidence>
<keyword evidence="6 8" id="KW-0547">Nucleotide-binding</keyword>
<dbReference type="GO" id="GO:0034236">
    <property type="term" value="F:protein kinase A catalytic subunit binding"/>
    <property type="evidence" value="ECO:0007669"/>
    <property type="project" value="TreeGrafter"/>
</dbReference>
<feature type="region of interest" description="Disordered" evidence="10">
    <location>
        <begin position="43"/>
        <end position="147"/>
    </location>
</feature>
<dbReference type="FunFam" id="2.60.120.10:FF:000039">
    <property type="entry name" value="cAMP-dependent protein kinase regulatory subunit"/>
    <property type="match status" value="1"/>
</dbReference>
<feature type="binding site" evidence="9">
    <location>
        <position position="266"/>
    </location>
    <ligand>
        <name>3',5'-cyclic AMP</name>
        <dbReference type="ChEBI" id="CHEBI:58165"/>
        <label>1</label>
    </ligand>
</feature>
<dbReference type="PANTHER" id="PTHR11635">
    <property type="entry name" value="CAMP-DEPENDENT PROTEIN KINASE REGULATORY CHAIN"/>
    <property type="match status" value="1"/>
</dbReference>
<feature type="domain" description="Cyclic nucleotide-binding" evidence="11">
    <location>
        <begin position="311"/>
        <end position="424"/>
    </location>
</feature>
<feature type="binding site" evidence="9">
    <location>
        <position position="377"/>
    </location>
    <ligand>
        <name>3',5'-cyclic AMP</name>
        <dbReference type="ChEBI" id="CHEBI:58165"/>
        <label>2</label>
    </ligand>
</feature>
<dbReference type="InterPro" id="IPR003117">
    <property type="entry name" value="cAMP_dep_PK_reg_su_I/II_a/b"/>
</dbReference>
<dbReference type="InterPro" id="IPR018488">
    <property type="entry name" value="cNMP-bd_CS"/>
</dbReference>
<dbReference type="GO" id="GO:0030552">
    <property type="term" value="F:cAMP binding"/>
    <property type="evidence" value="ECO:0007669"/>
    <property type="project" value="UniProtKB-KW"/>
</dbReference>